<reference evidence="2 3" key="1">
    <citation type="submission" date="2016-10" db="EMBL/GenBank/DDBJ databases">
        <title>The Draft Genome Sequence of Actinokineospora bangkokensis 44EHWT reveals the biosynthetic pathway of antifungal compounds Thailandins with unusual extender unit butylmalonyl-CoA.</title>
        <authorList>
            <person name="Greule A."/>
            <person name="Intra B."/>
            <person name="Flemming S."/>
            <person name="Rommel M.G."/>
            <person name="Panbangred W."/>
            <person name="Bechthold A."/>
        </authorList>
    </citation>
    <scope>NUCLEOTIDE SEQUENCE [LARGE SCALE GENOMIC DNA]</scope>
    <source>
        <strain evidence="2 3">44EHW</strain>
    </source>
</reference>
<dbReference type="EMBL" id="MKQR01000026">
    <property type="protein sequence ID" value="OLR90737.1"/>
    <property type="molecule type" value="Genomic_DNA"/>
</dbReference>
<name>A0A1Q9LFB8_9PSEU</name>
<sequence>MSAPLLYREPGSTWWPLLWGPGFCAAGWGWEALTGPSHPLAWAGAAVLLLGLTVLWVRARRVDRVVELTEETLRQGTEVIAVSRLARVTDVDAPEVCRPLGGGYAIPRKTHPVPLELDDGSTVLGWARFPDDLLEVLAPVVAGRQR</sequence>
<dbReference type="OrthoDB" id="4773470at2"/>
<comment type="caution">
    <text evidence="2">The sequence shown here is derived from an EMBL/GenBank/DDBJ whole genome shotgun (WGS) entry which is preliminary data.</text>
</comment>
<evidence type="ECO:0000313" key="3">
    <source>
        <dbReference type="Proteomes" id="UP000186040"/>
    </source>
</evidence>
<keyword evidence="1" id="KW-0472">Membrane</keyword>
<dbReference type="STRING" id="1193682.BJP25_29540"/>
<gene>
    <name evidence="2" type="ORF">BJP25_29540</name>
</gene>
<organism evidence="2 3">
    <name type="scientific">Actinokineospora bangkokensis</name>
    <dbReference type="NCBI Taxonomy" id="1193682"/>
    <lineage>
        <taxon>Bacteria</taxon>
        <taxon>Bacillati</taxon>
        <taxon>Actinomycetota</taxon>
        <taxon>Actinomycetes</taxon>
        <taxon>Pseudonocardiales</taxon>
        <taxon>Pseudonocardiaceae</taxon>
        <taxon>Actinokineospora</taxon>
    </lineage>
</organism>
<evidence type="ECO:0000256" key="1">
    <source>
        <dbReference type="SAM" id="Phobius"/>
    </source>
</evidence>
<keyword evidence="1" id="KW-0812">Transmembrane</keyword>
<proteinExistence type="predicted"/>
<feature type="transmembrane region" description="Helical" evidence="1">
    <location>
        <begin position="40"/>
        <end position="57"/>
    </location>
</feature>
<keyword evidence="3" id="KW-1185">Reference proteome</keyword>
<evidence type="ECO:0000313" key="2">
    <source>
        <dbReference type="EMBL" id="OLR90737.1"/>
    </source>
</evidence>
<evidence type="ECO:0008006" key="4">
    <source>
        <dbReference type="Google" id="ProtNLM"/>
    </source>
</evidence>
<dbReference type="RefSeq" id="WP_075977406.1">
    <property type="nucleotide sequence ID" value="NZ_MKQR01000026.1"/>
</dbReference>
<protein>
    <recommendedName>
        <fullName evidence="4">DUF3093 domain-containing protein</fullName>
    </recommendedName>
</protein>
<keyword evidence="1" id="KW-1133">Transmembrane helix</keyword>
<dbReference type="AlphaFoldDB" id="A0A1Q9LFB8"/>
<dbReference type="Proteomes" id="UP000186040">
    <property type="component" value="Unassembled WGS sequence"/>
</dbReference>
<accession>A0A1Q9LFB8</accession>